<dbReference type="PANTHER" id="PTHR37293:SF9">
    <property type="entry name" value="PHI ETA ORF 22-LIKE PROTEIN"/>
    <property type="match status" value="1"/>
</dbReference>
<sequence length="317" mass="36084">MSVYRVKKEKDYVAIQKVALRDKELSWKAKGIHTYMLSLPDDWTFHIEEIATHAKDGVDSLRAGLKELKEKGYLQRYPVKENGKIVRWETHVFETPQIPEVEKPLMEKPHVENPEVEKPQMESPHEANPMLLNNDLELSNELTKKDRLIDSEIQAHAQEQLPSKPESKGDGMPITVSGAVQEEISPANWFGIVEERYLQRRGSGVCISARDGQQITSIIREGIPLETILTGIDRAFETKEKSKEYDGDTIRSFAYCAKVIRQLHHEQNIRARAAADLQGYTPVQPKQPIPNDLVAPNNQEVDAELEELLAQMEEGDE</sequence>
<geneLocation type="plasmid" evidence="1 2">
    <name>pAT1</name>
</geneLocation>
<dbReference type="GeneID" id="97143475"/>
<accession>A0ABX8YG02</accession>
<dbReference type="InterPro" id="IPR053162">
    <property type="entry name" value="DnaD"/>
</dbReference>
<dbReference type="RefSeq" id="WP_220561158.1">
    <property type="nucleotide sequence ID" value="NZ_CP080765.1"/>
</dbReference>
<dbReference type="EMBL" id="CP080765">
    <property type="protein sequence ID" value="QYY44738.1"/>
    <property type="molecule type" value="Genomic_DNA"/>
</dbReference>
<keyword evidence="2" id="KW-1185">Reference proteome</keyword>
<dbReference type="Proteomes" id="UP000826616">
    <property type="component" value="Plasmid pAT1"/>
</dbReference>
<reference evidence="1 2" key="1">
    <citation type="submission" date="2021-08" db="EMBL/GenBank/DDBJ databases">
        <title>Complete genome sequence of the strain Aneurinibacillus thermoaerophilus CCM 8960.</title>
        <authorList>
            <person name="Musilova J."/>
            <person name="Kourilova X."/>
            <person name="Pernicova I."/>
            <person name="Bezdicek M."/>
            <person name="Lengerova M."/>
            <person name="Obruca S."/>
            <person name="Sedlar K."/>
        </authorList>
    </citation>
    <scope>NUCLEOTIDE SEQUENCE [LARGE SCALE GENOMIC DNA]</scope>
    <source>
        <strain evidence="1 2">CCM 8960</strain>
        <plasmid evidence="1 2">pAT1</plasmid>
    </source>
</reference>
<protein>
    <submittedName>
        <fullName evidence="1">Helix-turn-helix domain-containing protein</fullName>
    </submittedName>
</protein>
<evidence type="ECO:0000313" key="2">
    <source>
        <dbReference type="Proteomes" id="UP000826616"/>
    </source>
</evidence>
<keyword evidence="1" id="KW-0614">Plasmid</keyword>
<proteinExistence type="predicted"/>
<evidence type="ECO:0000313" key="1">
    <source>
        <dbReference type="EMBL" id="QYY44738.1"/>
    </source>
</evidence>
<dbReference type="PANTHER" id="PTHR37293">
    <property type="entry name" value="PHAGE REPLICATION PROTEIN-RELATED"/>
    <property type="match status" value="1"/>
</dbReference>
<gene>
    <name evidence="1" type="ORF">K3F53_19025</name>
</gene>
<name>A0ABX8YG02_ANETH</name>
<organism evidence="1 2">
    <name type="scientific">Aneurinibacillus thermoaerophilus</name>
    <dbReference type="NCBI Taxonomy" id="143495"/>
    <lineage>
        <taxon>Bacteria</taxon>
        <taxon>Bacillati</taxon>
        <taxon>Bacillota</taxon>
        <taxon>Bacilli</taxon>
        <taxon>Bacillales</taxon>
        <taxon>Paenibacillaceae</taxon>
        <taxon>Aneurinibacillus group</taxon>
        <taxon>Aneurinibacillus</taxon>
    </lineage>
</organism>